<gene>
    <name evidence="2" type="ORF">TVAG_182540</name>
</gene>
<protein>
    <submittedName>
        <fullName evidence="2">Uncharacterized protein</fullName>
    </submittedName>
</protein>
<reference evidence="2" key="1">
    <citation type="submission" date="2006-10" db="EMBL/GenBank/DDBJ databases">
        <authorList>
            <person name="Amadeo P."/>
            <person name="Zhao Q."/>
            <person name="Wortman J."/>
            <person name="Fraser-Liggett C."/>
            <person name="Carlton J."/>
        </authorList>
    </citation>
    <scope>NUCLEOTIDE SEQUENCE</scope>
    <source>
        <strain evidence="2">G3</strain>
    </source>
</reference>
<evidence type="ECO:0000313" key="3">
    <source>
        <dbReference type="Proteomes" id="UP000001542"/>
    </source>
</evidence>
<dbReference type="InParanoid" id="A2D8Z2"/>
<sequence>MVSGIKTETANRINDYENYMKDSLARIKRAAEPILTQTKRAMPTQTFQARKNHIETQFNKADLPKGKGGRK</sequence>
<dbReference type="VEuPathDB" id="TrichDB:TVAGG3_0528970"/>
<keyword evidence="3" id="KW-1185">Reference proteome</keyword>
<reference evidence="2" key="2">
    <citation type="journal article" date="2007" name="Science">
        <title>Draft genome sequence of the sexually transmitted pathogen Trichomonas vaginalis.</title>
        <authorList>
            <person name="Carlton J.M."/>
            <person name="Hirt R.P."/>
            <person name="Silva J.C."/>
            <person name="Delcher A.L."/>
            <person name="Schatz M."/>
            <person name="Zhao Q."/>
            <person name="Wortman J.R."/>
            <person name="Bidwell S.L."/>
            <person name="Alsmark U.C.M."/>
            <person name="Besteiro S."/>
            <person name="Sicheritz-Ponten T."/>
            <person name="Noel C.J."/>
            <person name="Dacks J.B."/>
            <person name="Foster P.G."/>
            <person name="Simillion C."/>
            <person name="Van de Peer Y."/>
            <person name="Miranda-Saavedra D."/>
            <person name="Barton G.J."/>
            <person name="Westrop G.D."/>
            <person name="Mueller S."/>
            <person name="Dessi D."/>
            <person name="Fiori P.L."/>
            <person name="Ren Q."/>
            <person name="Paulsen I."/>
            <person name="Zhang H."/>
            <person name="Bastida-Corcuera F.D."/>
            <person name="Simoes-Barbosa A."/>
            <person name="Brown M.T."/>
            <person name="Hayes R.D."/>
            <person name="Mukherjee M."/>
            <person name="Okumura C.Y."/>
            <person name="Schneider R."/>
            <person name="Smith A.J."/>
            <person name="Vanacova S."/>
            <person name="Villalvazo M."/>
            <person name="Haas B.J."/>
            <person name="Pertea M."/>
            <person name="Feldblyum T.V."/>
            <person name="Utterback T.R."/>
            <person name="Shu C.L."/>
            <person name="Osoegawa K."/>
            <person name="de Jong P.J."/>
            <person name="Hrdy I."/>
            <person name="Horvathova L."/>
            <person name="Zubacova Z."/>
            <person name="Dolezal P."/>
            <person name="Malik S.B."/>
            <person name="Logsdon J.M. Jr."/>
            <person name="Henze K."/>
            <person name="Gupta A."/>
            <person name="Wang C.C."/>
            <person name="Dunne R.L."/>
            <person name="Upcroft J.A."/>
            <person name="Upcroft P."/>
            <person name="White O."/>
            <person name="Salzberg S.L."/>
            <person name="Tang P."/>
            <person name="Chiu C.-H."/>
            <person name="Lee Y.-S."/>
            <person name="Embley T.M."/>
            <person name="Coombs G.H."/>
            <person name="Mottram J.C."/>
            <person name="Tachezy J."/>
            <person name="Fraser-Liggett C.M."/>
            <person name="Johnson P.J."/>
        </authorList>
    </citation>
    <scope>NUCLEOTIDE SEQUENCE [LARGE SCALE GENOMIC DNA]</scope>
    <source>
        <strain evidence="2">G3</strain>
    </source>
</reference>
<organism evidence="2 3">
    <name type="scientific">Trichomonas vaginalis (strain ATCC PRA-98 / G3)</name>
    <dbReference type="NCBI Taxonomy" id="412133"/>
    <lineage>
        <taxon>Eukaryota</taxon>
        <taxon>Metamonada</taxon>
        <taxon>Parabasalia</taxon>
        <taxon>Trichomonadida</taxon>
        <taxon>Trichomonadidae</taxon>
        <taxon>Trichomonas</taxon>
    </lineage>
</organism>
<name>A2D8Z2_TRIV3</name>
<dbReference type="EMBL" id="DS113180">
    <property type="protein sequence ID" value="EAY23018.1"/>
    <property type="molecule type" value="Genomic_DNA"/>
</dbReference>
<evidence type="ECO:0000256" key="1">
    <source>
        <dbReference type="SAM" id="MobiDB-lite"/>
    </source>
</evidence>
<feature type="region of interest" description="Disordered" evidence="1">
    <location>
        <begin position="52"/>
        <end position="71"/>
    </location>
</feature>
<dbReference type="VEuPathDB" id="TrichDB:TVAG_182540"/>
<evidence type="ECO:0000313" key="2">
    <source>
        <dbReference type="EMBL" id="EAY23018.1"/>
    </source>
</evidence>
<dbReference type="AlphaFoldDB" id="A2D8Z2"/>
<proteinExistence type="predicted"/>
<accession>A2D8Z2</accession>
<dbReference type="Proteomes" id="UP000001542">
    <property type="component" value="Unassembled WGS sequence"/>
</dbReference>
<dbReference type="SMR" id="A2D8Z2"/>